<proteinExistence type="predicted"/>
<dbReference type="AlphaFoldDB" id="A0A6H0RX60"/>
<accession>A0A6H0RX60</accession>
<geneLocation type="plasmid" evidence="2 3">
    <name>unnamed1</name>
</geneLocation>
<dbReference type="Pfam" id="PF21818">
    <property type="entry name" value="DUF6884"/>
    <property type="match status" value="1"/>
</dbReference>
<gene>
    <name evidence="2" type="ORF">EXE63_00370</name>
</gene>
<dbReference type="InterPro" id="IPR049251">
    <property type="entry name" value="DUF6884"/>
</dbReference>
<dbReference type="RefSeq" id="WP_168140326.1">
    <property type="nucleotide sequence ID" value="NZ_CP038797.1"/>
</dbReference>
<evidence type="ECO:0000313" key="3">
    <source>
        <dbReference type="Proteomes" id="UP000501849"/>
    </source>
</evidence>
<dbReference type="EMBL" id="CP038797">
    <property type="protein sequence ID" value="QIV79540.1"/>
    <property type="molecule type" value="Genomic_DNA"/>
</dbReference>
<keyword evidence="2" id="KW-0614">Plasmid</keyword>
<name>A0A6H0RX60_9MYCO</name>
<reference evidence="2 3" key="1">
    <citation type="submission" date="2019-04" db="EMBL/GenBank/DDBJ databases">
        <title>Draft, Whole-Genome Sequence of the Anthracene-degrading Mycobacterium frederiksbergense LB501T, Isolated from a Polycyclic Aromatic Hydrocarbon (PAH)-Contaminated Soil.</title>
        <authorList>
            <person name="Augelletti F."/>
        </authorList>
    </citation>
    <scope>NUCLEOTIDE SEQUENCE [LARGE SCALE GENOMIC DNA]</scope>
    <source>
        <strain evidence="2 3">LB 501T</strain>
        <plasmid evidence="2 3">unnamed1</plasmid>
    </source>
</reference>
<evidence type="ECO:0000313" key="2">
    <source>
        <dbReference type="EMBL" id="QIV79540.1"/>
    </source>
</evidence>
<dbReference type="Proteomes" id="UP000501849">
    <property type="component" value="Plasmid unnamed1"/>
</dbReference>
<protein>
    <recommendedName>
        <fullName evidence="1">DUF6884 domain-containing protein</fullName>
    </recommendedName>
</protein>
<feature type="domain" description="DUF6884" evidence="1">
    <location>
        <begin position="7"/>
        <end position="80"/>
    </location>
</feature>
<organism evidence="2 3">
    <name type="scientific">Mycolicibacterium frederiksbergense</name>
    <dbReference type="NCBI Taxonomy" id="117567"/>
    <lineage>
        <taxon>Bacteria</taxon>
        <taxon>Bacillati</taxon>
        <taxon>Actinomycetota</taxon>
        <taxon>Actinomycetes</taxon>
        <taxon>Mycobacteriales</taxon>
        <taxon>Mycobacteriaceae</taxon>
        <taxon>Mycolicibacterium</taxon>
    </lineage>
</organism>
<keyword evidence="3" id="KW-1185">Reference proteome</keyword>
<evidence type="ECO:0000259" key="1">
    <source>
        <dbReference type="Pfam" id="PF21818"/>
    </source>
</evidence>
<dbReference type="KEGG" id="mfre:EXE63_00370"/>
<sequence>MNGGVLVVVACAAAKREHPAPAAELYCSNHFTFMLSAARSEAADTTRVCGKPAGVAIVSALHGLVDLDTVIAPYDLKMGQPGACGPDLLAAQLCARRPDEIIAMLPAAYLKVLSVGVQIVNEAGIADIVLMDAFEAAPGIGYQRGVAASLLRNAGSIGTAALASIEVDSADG</sequence>